<keyword evidence="2 11" id="KW-0547">Nucleotide-binding</keyword>
<dbReference type="Gene3D" id="1.10.486.10">
    <property type="entry name" value="PCRA, domain 4"/>
    <property type="match status" value="1"/>
</dbReference>
<dbReference type="FunFam" id="1.10.486.10:FF:000003">
    <property type="entry name" value="ATP-dependent DNA helicase"/>
    <property type="match status" value="1"/>
</dbReference>
<dbReference type="GO" id="GO:0005829">
    <property type="term" value="C:cytosol"/>
    <property type="evidence" value="ECO:0007669"/>
    <property type="project" value="TreeGrafter"/>
</dbReference>
<dbReference type="Gene3D" id="3.40.50.300">
    <property type="entry name" value="P-loop containing nucleotide triphosphate hydrolases"/>
    <property type="match status" value="2"/>
</dbReference>
<evidence type="ECO:0000256" key="11">
    <source>
        <dbReference type="PROSITE-ProRule" id="PRU00560"/>
    </source>
</evidence>
<protein>
    <recommendedName>
        <fullName evidence="9">DNA 3'-5' helicase</fullName>
        <ecNumber evidence="9">5.6.2.4</ecNumber>
    </recommendedName>
</protein>
<dbReference type="Pfam" id="PF21196">
    <property type="entry name" value="PcrA_UvrD_tudor"/>
    <property type="match status" value="1"/>
</dbReference>
<keyword evidence="3 11" id="KW-0378">Hydrolase</keyword>
<keyword evidence="5 11" id="KW-0067">ATP-binding</keyword>
<dbReference type="SUPFAM" id="SSF52540">
    <property type="entry name" value="P-loop containing nucleoside triphosphate hydrolases"/>
    <property type="match status" value="1"/>
</dbReference>
<dbReference type="GO" id="GO:0043138">
    <property type="term" value="F:3'-5' DNA helicase activity"/>
    <property type="evidence" value="ECO:0007669"/>
    <property type="project" value="UniProtKB-EC"/>
</dbReference>
<dbReference type="EC" id="5.6.2.4" evidence="9"/>
<dbReference type="EMBL" id="JAHHQF010000059">
    <property type="protein sequence ID" value="MBT9282487.1"/>
    <property type="molecule type" value="Genomic_DNA"/>
</dbReference>
<dbReference type="Gene3D" id="1.10.10.160">
    <property type="match status" value="1"/>
</dbReference>
<comment type="catalytic activity">
    <reaction evidence="8">
        <text>Couples ATP hydrolysis with the unwinding of duplex DNA by translocating in the 3'-5' direction.</text>
        <dbReference type="EC" id="5.6.2.4"/>
    </reaction>
</comment>
<evidence type="ECO:0000256" key="10">
    <source>
        <dbReference type="ARBA" id="ARBA00048988"/>
    </source>
</evidence>
<evidence type="ECO:0000256" key="7">
    <source>
        <dbReference type="ARBA" id="ARBA00023235"/>
    </source>
</evidence>
<evidence type="ECO:0000256" key="5">
    <source>
        <dbReference type="ARBA" id="ARBA00022840"/>
    </source>
</evidence>
<proteinExistence type="inferred from homology"/>
<keyword evidence="6" id="KW-0238">DNA-binding</keyword>
<comment type="similarity">
    <text evidence="1">Belongs to the helicase family. UvrD subfamily.</text>
</comment>
<evidence type="ECO:0000313" key="15">
    <source>
        <dbReference type="Proteomes" id="UP000748108"/>
    </source>
</evidence>
<dbReference type="PANTHER" id="PTHR11070">
    <property type="entry name" value="UVRD / RECB / PCRA DNA HELICASE FAMILY MEMBER"/>
    <property type="match status" value="1"/>
</dbReference>
<comment type="catalytic activity">
    <reaction evidence="10">
        <text>ATP + H2O = ADP + phosphate + H(+)</text>
        <dbReference type="Rhea" id="RHEA:13065"/>
        <dbReference type="ChEBI" id="CHEBI:15377"/>
        <dbReference type="ChEBI" id="CHEBI:15378"/>
        <dbReference type="ChEBI" id="CHEBI:30616"/>
        <dbReference type="ChEBI" id="CHEBI:43474"/>
        <dbReference type="ChEBI" id="CHEBI:456216"/>
        <dbReference type="EC" id="5.6.2.4"/>
    </reaction>
</comment>
<dbReference type="Pfam" id="PF00580">
    <property type="entry name" value="UvrD-helicase"/>
    <property type="match status" value="1"/>
</dbReference>
<dbReference type="GO" id="GO:0000725">
    <property type="term" value="P:recombinational repair"/>
    <property type="evidence" value="ECO:0007669"/>
    <property type="project" value="TreeGrafter"/>
</dbReference>
<evidence type="ECO:0000256" key="1">
    <source>
        <dbReference type="ARBA" id="ARBA00009922"/>
    </source>
</evidence>
<dbReference type="GO" id="GO:0005524">
    <property type="term" value="F:ATP binding"/>
    <property type="evidence" value="ECO:0007669"/>
    <property type="project" value="UniProtKB-UniRule"/>
</dbReference>
<dbReference type="CDD" id="cd17932">
    <property type="entry name" value="DEXQc_UvrD"/>
    <property type="match status" value="1"/>
</dbReference>
<evidence type="ECO:0000259" key="13">
    <source>
        <dbReference type="PROSITE" id="PS51217"/>
    </source>
</evidence>
<evidence type="ECO:0000259" key="12">
    <source>
        <dbReference type="PROSITE" id="PS51198"/>
    </source>
</evidence>
<evidence type="ECO:0000256" key="9">
    <source>
        <dbReference type="ARBA" id="ARBA00034808"/>
    </source>
</evidence>
<reference evidence="14" key="1">
    <citation type="journal article" date="2021" name="Microbiology">
        <title>Metagenomic Analysis of the Microbial Community in the Underground Coal Fire Area (Kemerovo Region, Russia) Revealed Predominance of Thermophilic Members of the Phyla Deinococcus-thermus, Aquificae, and Firmicutes.</title>
        <authorList>
            <person name="Kadnikov V."/>
            <person name="Mardanov A.V."/>
            <person name="Beletsky A.V."/>
            <person name="Karnachuk O.V."/>
            <person name="Ravin N.V."/>
        </authorList>
    </citation>
    <scope>NUCLEOTIDE SEQUENCE</scope>
    <source>
        <strain evidence="14">RBS10-49</strain>
    </source>
</reference>
<keyword evidence="4 11" id="KW-0347">Helicase</keyword>
<dbReference type="InterPro" id="IPR000212">
    <property type="entry name" value="DNA_helicase_UvrD/REP"/>
</dbReference>
<feature type="binding site" evidence="11">
    <location>
        <begin position="30"/>
        <end position="37"/>
    </location>
    <ligand>
        <name>ATP</name>
        <dbReference type="ChEBI" id="CHEBI:30616"/>
    </ligand>
</feature>
<dbReference type="GO" id="GO:0016787">
    <property type="term" value="F:hydrolase activity"/>
    <property type="evidence" value="ECO:0007669"/>
    <property type="project" value="UniProtKB-UniRule"/>
</dbReference>
<name>A0A947G8D0_HYDSH</name>
<dbReference type="Pfam" id="PF13361">
    <property type="entry name" value="UvrD_C"/>
    <property type="match status" value="2"/>
</dbReference>
<dbReference type="PROSITE" id="PS51217">
    <property type="entry name" value="UVRD_HELICASE_CTER"/>
    <property type="match status" value="1"/>
</dbReference>
<dbReference type="InterPro" id="IPR014016">
    <property type="entry name" value="UvrD-like_ATP-bd"/>
</dbReference>
<evidence type="ECO:0000256" key="2">
    <source>
        <dbReference type="ARBA" id="ARBA00022741"/>
    </source>
</evidence>
<evidence type="ECO:0000256" key="6">
    <source>
        <dbReference type="ARBA" id="ARBA00023125"/>
    </source>
</evidence>
<feature type="domain" description="UvrD-like helicase ATP-binding" evidence="12">
    <location>
        <begin position="9"/>
        <end position="287"/>
    </location>
</feature>
<comment type="caution">
    <text evidence="14">The sequence shown here is derived from an EMBL/GenBank/DDBJ whole genome shotgun (WGS) entry which is preliminary data.</text>
</comment>
<gene>
    <name evidence="14" type="ORF">KM312_07510</name>
</gene>
<dbReference type="GO" id="GO:0003677">
    <property type="term" value="F:DNA binding"/>
    <property type="evidence" value="ECO:0007669"/>
    <property type="project" value="UniProtKB-KW"/>
</dbReference>
<dbReference type="CDD" id="cd18807">
    <property type="entry name" value="SF1_C_UvrD"/>
    <property type="match status" value="1"/>
</dbReference>
<evidence type="ECO:0000313" key="14">
    <source>
        <dbReference type="EMBL" id="MBT9282487.1"/>
    </source>
</evidence>
<dbReference type="PROSITE" id="PS51198">
    <property type="entry name" value="UVRD_HELICASE_ATP_BIND"/>
    <property type="match status" value="1"/>
</dbReference>
<dbReference type="GO" id="GO:0033202">
    <property type="term" value="C:DNA helicase complex"/>
    <property type="evidence" value="ECO:0007669"/>
    <property type="project" value="TreeGrafter"/>
</dbReference>
<keyword evidence="7" id="KW-0413">Isomerase</keyword>
<accession>A0A947G8D0</accession>
<evidence type="ECO:0000256" key="4">
    <source>
        <dbReference type="ARBA" id="ARBA00022806"/>
    </source>
</evidence>
<dbReference type="InterPro" id="IPR014017">
    <property type="entry name" value="DNA_helicase_UvrD-like_C"/>
</dbReference>
<dbReference type="PANTHER" id="PTHR11070:SF2">
    <property type="entry name" value="ATP-DEPENDENT DNA HELICASE SRS2"/>
    <property type="match status" value="1"/>
</dbReference>
<feature type="domain" description="UvrD-like helicase C-terminal" evidence="13">
    <location>
        <begin position="288"/>
        <end position="561"/>
    </location>
</feature>
<evidence type="ECO:0000256" key="3">
    <source>
        <dbReference type="ARBA" id="ARBA00022801"/>
    </source>
</evidence>
<sequence length="761" mass="82406">MEAVDTLLQGLNDRQREAVLAGDGPVLVVAGAGSGKTRVLTHRIAALIARGVPPTGILAITFTNKAAREMRERTEALIGEAARDVWLMTFHAFSARVLRIDGEAIGVDPRFTILDAQDADRLLAKVLRSLNLDEKKFPPRTMRAKIGRLKNEGIDVDAYGRLAGDPAARVLFDVYAAYERALVEHAALDFDGLLLQTLILFRRRPDVLEKYRRRFRHVLVDEYQDTNRVQYLLLRALAGENGNLFAVGDGDQSIYRWRGADLRNILDFERDFPGAKTILLEENYRSTAIILEAANAVIAHNTARKPKALWTRRAGGEKIRLYHAIDEADEARFIAEEIRALAAGGVRLGDVAVLYRMNAQSRAIEGELARLGLPYRVVGGLRFYERKEIKDVLAYLRVLVNPGDALSLERILNVPRRGIGETSWQRAVEYAAQAGLRPYDVLATPEAAGVRGAAAKGMRALSDLLERLRADLAARPPSALLEAVLEETGYRAMLEAEAETEEGRARLENVAELYSVFQAYEAEAPGGTLADFLADLALATDVDQLEAADAVTLMTLHSAKGLEFPVVFIPGLDEGIFPNGRSLFDDDELEEERRLMYVGITRAKERLYLITAAQRRLFGRVEPSAPSRFLSELPPEVLEIVDGFPAAPGAGGTAAGGRGWGAGAGGPQAGGLIPAGSEGAGPFGPGPTGPRPGGAFPARPASSAVPASGFAAGDRVRHAKWGEGVVIAVERSGDDEVLTVAFSAPHGIKKLLSAYAPLVRA</sequence>
<evidence type="ECO:0000256" key="8">
    <source>
        <dbReference type="ARBA" id="ARBA00034617"/>
    </source>
</evidence>
<dbReference type="InterPro" id="IPR027417">
    <property type="entry name" value="P-loop_NTPase"/>
</dbReference>
<dbReference type="AlphaFoldDB" id="A0A947G8D0"/>
<organism evidence="14 15">
    <name type="scientific">Hydrogenibacillus schlegelii</name>
    <name type="common">Bacillus schlegelii</name>
    <dbReference type="NCBI Taxonomy" id="1484"/>
    <lineage>
        <taxon>Bacteria</taxon>
        <taxon>Bacillati</taxon>
        <taxon>Bacillota</taxon>
        <taxon>Bacilli</taxon>
        <taxon>Bacillales</taxon>
        <taxon>Bacillales Family X. Incertae Sedis</taxon>
        <taxon>Hydrogenibacillus</taxon>
    </lineage>
</organism>
<dbReference type="Proteomes" id="UP000748108">
    <property type="component" value="Unassembled WGS sequence"/>
</dbReference>
<dbReference type="InterPro" id="IPR013986">
    <property type="entry name" value="DExx_box_DNA_helicase_dom_sf"/>
</dbReference>